<proteinExistence type="predicted"/>
<dbReference type="EMBL" id="AE017143">
    <property type="protein sequence ID" value="AAP95600.1"/>
    <property type="molecule type" value="Genomic_DNA"/>
</dbReference>
<organism evidence="2 3">
    <name type="scientific">Haemophilus ducreyi (strain 35000HP / ATCC 700724)</name>
    <dbReference type="NCBI Taxonomy" id="233412"/>
    <lineage>
        <taxon>Bacteria</taxon>
        <taxon>Pseudomonadati</taxon>
        <taxon>Pseudomonadota</taxon>
        <taxon>Gammaproteobacteria</taxon>
        <taxon>Pasteurellales</taxon>
        <taxon>Pasteurellaceae</taxon>
        <taxon>Haemophilus</taxon>
    </lineage>
</organism>
<reference evidence="3" key="1">
    <citation type="submission" date="2003-06" db="EMBL/GenBank/DDBJ databases">
        <title>The complete genome sequence of Haemophilus ducreyi.</title>
        <authorList>
            <person name="Munson R.S. Jr."/>
            <person name="Ray W.C."/>
            <person name="Mahairas G."/>
            <person name="Sabo P."/>
            <person name="Mungur R."/>
            <person name="Johnson L."/>
            <person name="Nguyen D."/>
            <person name="Wang J."/>
            <person name="Forst C."/>
            <person name="Hood L."/>
        </authorList>
    </citation>
    <scope>NUCLEOTIDE SEQUENCE [LARGE SCALE GENOMIC DNA]</scope>
    <source>
        <strain evidence="3">35000HP / ATCC 700724</strain>
    </source>
</reference>
<dbReference type="Proteomes" id="UP000001022">
    <property type="component" value="Chromosome"/>
</dbReference>
<feature type="compositionally biased region" description="Polar residues" evidence="1">
    <location>
        <begin position="10"/>
        <end position="26"/>
    </location>
</feature>
<evidence type="ECO:0000313" key="3">
    <source>
        <dbReference type="Proteomes" id="UP000001022"/>
    </source>
</evidence>
<dbReference type="AlphaFoldDB" id="Q7VN86"/>
<dbReference type="KEGG" id="hdu:HD_0681"/>
<evidence type="ECO:0000256" key="1">
    <source>
        <dbReference type="SAM" id="MobiDB-lite"/>
    </source>
</evidence>
<keyword evidence="3" id="KW-1185">Reference proteome</keyword>
<name>Q7VN86_HAEDU</name>
<evidence type="ECO:0000313" key="2">
    <source>
        <dbReference type="EMBL" id="AAP95600.1"/>
    </source>
</evidence>
<dbReference type="HOGENOM" id="CLU_3382112_0_0_6"/>
<gene>
    <name evidence="2" type="ordered locus">HD_0681</name>
</gene>
<sequence>MQHYAHNKGTLLNETKTNLPNFTANGNKYHRYR</sequence>
<protein>
    <submittedName>
        <fullName evidence="2">Uncharacterized protein</fullName>
    </submittedName>
</protein>
<accession>Q7VN86</accession>
<feature type="region of interest" description="Disordered" evidence="1">
    <location>
        <begin position="1"/>
        <end position="33"/>
    </location>
</feature>